<keyword evidence="11" id="KW-0274">FAD</keyword>
<evidence type="ECO:0000256" key="4">
    <source>
        <dbReference type="ARBA" id="ARBA00004496"/>
    </source>
</evidence>
<dbReference type="Proteomes" id="UP000236023">
    <property type="component" value="Unassembled WGS sequence"/>
</dbReference>
<dbReference type="GO" id="GO:0043448">
    <property type="term" value="P:alkane catabolic process"/>
    <property type="evidence" value="ECO:0007669"/>
    <property type="project" value="UniProtKB-UniPathway"/>
</dbReference>
<evidence type="ECO:0000256" key="10">
    <source>
        <dbReference type="ARBA" id="ARBA00022723"/>
    </source>
</evidence>
<dbReference type="PRINTS" id="PR00163">
    <property type="entry name" value="RUBREDOXIN"/>
</dbReference>
<dbReference type="PRINTS" id="PR00368">
    <property type="entry name" value="FADPNR"/>
</dbReference>
<dbReference type="InterPro" id="IPR023753">
    <property type="entry name" value="FAD/NAD-binding_dom"/>
</dbReference>
<dbReference type="RefSeq" id="WP_102893163.1">
    <property type="nucleotide sequence ID" value="NZ_JAMOHU010000082.1"/>
</dbReference>
<comment type="cofactor">
    <cofactor evidence="1">
        <name>Fe(3+)</name>
        <dbReference type="ChEBI" id="CHEBI:29034"/>
    </cofactor>
</comment>
<name>A0A2N8T9Q7_STUST</name>
<dbReference type="Pfam" id="PF07992">
    <property type="entry name" value="Pyr_redox_2"/>
    <property type="match status" value="1"/>
</dbReference>
<evidence type="ECO:0000256" key="5">
    <source>
        <dbReference type="ARBA" id="ARBA00004933"/>
    </source>
</evidence>
<comment type="similarity">
    <text evidence="6">Belongs to the rubredoxin family.</text>
</comment>
<dbReference type="AlphaFoldDB" id="A0A2N8T9Q7"/>
<evidence type="ECO:0000313" key="15">
    <source>
        <dbReference type="EMBL" id="PNG11494.1"/>
    </source>
</evidence>
<evidence type="ECO:0000313" key="16">
    <source>
        <dbReference type="Proteomes" id="UP000236023"/>
    </source>
</evidence>
<feature type="domain" description="Rubredoxin-like" evidence="14">
    <location>
        <begin position="8"/>
        <end position="59"/>
    </location>
</feature>
<gene>
    <name evidence="15" type="ORF">CXK94_02630</name>
</gene>
<comment type="cofactor">
    <cofactor evidence="2">
        <name>FAD</name>
        <dbReference type="ChEBI" id="CHEBI:57692"/>
    </cofactor>
</comment>
<evidence type="ECO:0000256" key="9">
    <source>
        <dbReference type="ARBA" id="ARBA00022630"/>
    </source>
</evidence>
<dbReference type="InterPro" id="IPR024934">
    <property type="entry name" value="Rubredoxin-like_dom"/>
</dbReference>
<evidence type="ECO:0000256" key="6">
    <source>
        <dbReference type="ARBA" id="ARBA00005337"/>
    </source>
</evidence>
<organism evidence="15 16">
    <name type="scientific">Stutzerimonas stutzeri</name>
    <name type="common">Pseudomonas stutzeri</name>
    <dbReference type="NCBI Taxonomy" id="316"/>
    <lineage>
        <taxon>Bacteria</taxon>
        <taxon>Pseudomonadati</taxon>
        <taxon>Pseudomonadota</taxon>
        <taxon>Gammaproteobacteria</taxon>
        <taxon>Pseudomonadales</taxon>
        <taxon>Pseudomonadaceae</taxon>
        <taxon>Stutzerimonas</taxon>
    </lineage>
</organism>
<sequence>MSDMTRAWRQFICRACGLIYDEELGDPDSGLAPGTRFEDIPDDWECPLCGVTKLDFEPYLRRAVPPAAALPAGPRGTGIVVVGAGLAGWATVEALRERDAEVPITLVSGCRGDRYHKPELSLALSRGLTAESLVRETATEAACRLGVRLYSETFVVGLSPALHQLRTTRGTLGYTRLVLAQGARPALPAVLPPALCWRVNDLAGWTGLQAQLAKGPQRVAIVGAGMVGCELAEDFARAGHRVVLLDRQPQPLGRLLPEPAARRLRQSQTELGIDYRGEVDVTAVSVLADGGKCIETRCGQRLVVDQIVAATGLATDPRLARQAGLAFDQGIRVDPLSLRTSAEDIHALGDCISLDGAPCRFIEPIGRQARAIAQALLGGEGGDYCHRVPVIRLKTRSLPIELHGTPCADGQWHVVSENDDYLLMEQQVDGHITSTLRVGQASAA</sequence>
<keyword evidence="8" id="KW-0813">Transport</keyword>
<keyword evidence="12" id="KW-0249">Electron transport</keyword>
<evidence type="ECO:0000256" key="2">
    <source>
        <dbReference type="ARBA" id="ARBA00001974"/>
    </source>
</evidence>
<accession>A0A2N8T9Q7</accession>
<evidence type="ECO:0000256" key="8">
    <source>
        <dbReference type="ARBA" id="ARBA00022448"/>
    </source>
</evidence>
<dbReference type="SUPFAM" id="SSF51905">
    <property type="entry name" value="FAD/NAD(P)-binding domain"/>
    <property type="match status" value="1"/>
</dbReference>
<dbReference type="Gene3D" id="2.20.28.10">
    <property type="match status" value="1"/>
</dbReference>
<evidence type="ECO:0000256" key="11">
    <source>
        <dbReference type="ARBA" id="ARBA00022827"/>
    </source>
</evidence>
<comment type="function">
    <text evidence="3">Involved in the hydrocarbon hydroxylating system, which transfers electrons from NADH to rubredoxin reductase and then through rubredoxin to alkane 1 monooxygenase.</text>
</comment>
<dbReference type="PRINTS" id="PR00411">
    <property type="entry name" value="PNDRDTASEI"/>
</dbReference>
<dbReference type="CDD" id="cd00730">
    <property type="entry name" value="rubredoxin"/>
    <property type="match status" value="1"/>
</dbReference>
<dbReference type="InterPro" id="IPR036188">
    <property type="entry name" value="FAD/NAD-bd_sf"/>
</dbReference>
<evidence type="ECO:0000256" key="3">
    <source>
        <dbReference type="ARBA" id="ARBA00002792"/>
    </source>
</evidence>
<protein>
    <submittedName>
        <fullName evidence="15">Rubredoxin</fullName>
    </submittedName>
</protein>
<dbReference type="UniPathway" id="UPA00191"/>
<dbReference type="EMBL" id="POUT01000001">
    <property type="protein sequence ID" value="PNG11494.1"/>
    <property type="molecule type" value="Genomic_DNA"/>
</dbReference>
<evidence type="ECO:0000256" key="12">
    <source>
        <dbReference type="ARBA" id="ARBA00022982"/>
    </source>
</evidence>
<dbReference type="PANTHER" id="PTHR43429:SF3">
    <property type="entry name" value="NITRITE REDUCTASE [NAD(P)H]"/>
    <property type="match status" value="1"/>
</dbReference>
<dbReference type="Gene3D" id="3.50.50.60">
    <property type="entry name" value="FAD/NAD(P)-binding domain"/>
    <property type="match status" value="2"/>
</dbReference>
<dbReference type="InterPro" id="IPR024935">
    <property type="entry name" value="Rubredoxin_dom"/>
</dbReference>
<comment type="subcellular location">
    <subcellularLocation>
        <location evidence="4">Cytoplasm</location>
    </subcellularLocation>
</comment>
<dbReference type="GO" id="GO:0005737">
    <property type="term" value="C:cytoplasm"/>
    <property type="evidence" value="ECO:0007669"/>
    <property type="project" value="UniProtKB-SubCell"/>
</dbReference>
<dbReference type="Pfam" id="PF00301">
    <property type="entry name" value="Rubredoxin"/>
    <property type="match status" value="1"/>
</dbReference>
<dbReference type="PROSITE" id="PS50903">
    <property type="entry name" value="RUBREDOXIN_LIKE"/>
    <property type="match status" value="1"/>
</dbReference>
<keyword evidence="13" id="KW-0408">Iron</keyword>
<dbReference type="InterPro" id="IPR050260">
    <property type="entry name" value="FAD-bd_OxRdtase"/>
</dbReference>
<dbReference type="FunFam" id="2.20.28.10:FF:000001">
    <property type="entry name" value="Rubredoxin"/>
    <property type="match status" value="1"/>
</dbReference>
<dbReference type="PROSITE" id="PS00202">
    <property type="entry name" value="RUBREDOXIN"/>
    <property type="match status" value="1"/>
</dbReference>
<comment type="similarity">
    <text evidence="7">Belongs to the FAD-dependent oxidoreductase family.</text>
</comment>
<dbReference type="PANTHER" id="PTHR43429">
    <property type="entry name" value="PYRIDINE NUCLEOTIDE-DISULFIDE OXIDOREDUCTASE DOMAIN-CONTAINING"/>
    <property type="match status" value="1"/>
</dbReference>
<dbReference type="InterPro" id="IPR018527">
    <property type="entry name" value="Rubredoxin_Fe_BS"/>
</dbReference>
<dbReference type="GO" id="GO:0005506">
    <property type="term" value="F:iron ion binding"/>
    <property type="evidence" value="ECO:0007669"/>
    <property type="project" value="InterPro"/>
</dbReference>
<keyword evidence="9" id="KW-0285">Flavoprotein</keyword>
<evidence type="ECO:0000256" key="7">
    <source>
        <dbReference type="ARBA" id="ARBA00006442"/>
    </source>
</evidence>
<reference evidence="15 16" key="1">
    <citation type="submission" date="2018-01" db="EMBL/GenBank/DDBJ databases">
        <title>Denitrification phenotypes of diverse strains of Pseudomonas stutzeri.</title>
        <authorList>
            <person name="Milligan D.A."/>
            <person name="Bergaust L."/>
            <person name="Bakken L.R."/>
            <person name="Frostegard A."/>
        </authorList>
    </citation>
    <scope>NUCLEOTIDE SEQUENCE [LARGE SCALE GENOMIC DNA]</scope>
    <source>
        <strain evidence="15 16">24a75</strain>
    </source>
</reference>
<evidence type="ECO:0000256" key="13">
    <source>
        <dbReference type="ARBA" id="ARBA00023004"/>
    </source>
</evidence>
<keyword evidence="10" id="KW-0479">Metal-binding</keyword>
<evidence type="ECO:0000259" key="14">
    <source>
        <dbReference type="PROSITE" id="PS50903"/>
    </source>
</evidence>
<evidence type="ECO:0000256" key="1">
    <source>
        <dbReference type="ARBA" id="ARBA00001965"/>
    </source>
</evidence>
<comment type="pathway">
    <text evidence="5">Hydrocarbon metabolism; alkane degradation.</text>
</comment>
<comment type="caution">
    <text evidence="15">The sequence shown here is derived from an EMBL/GenBank/DDBJ whole genome shotgun (WGS) entry which is preliminary data.</text>
</comment>
<proteinExistence type="inferred from homology"/>
<dbReference type="GO" id="GO:0016491">
    <property type="term" value="F:oxidoreductase activity"/>
    <property type="evidence" value="ECO:0007669"/>
    <property type="project" value="InterPro"/>
</dbReference>
<dbReference type="SUPFAM" id="SSF57802">
    <property type="entry name" value="Rubredoxin-like"/>
    <property type="match status" value="1"/>
</dbReference>